<reference evidence="2 3" key="1">
    <citation type="journal article" date="2012" name="Genet. Mol. Biol.">
        <title>Analysis of 16S rRNA and mxaF genes revealing insights into Methylobacterium niche-specific plant association.</title>
        <authorList>
            <person name="Dourado M.N."/>
            <person name="Andreote F.D."/>
            <person name="Dini-Andreote F."/>
            <person name="Conti R."/>
            <person name="Araujo J.M."/>
            <person name="Araujo W.L."/>
        </authorList>
    </citation>
    <scope>NUCLEOTIDE SEQUENCE [LARGE SCALE GENOMIC DNA]</scope>
    <source>
        <strain evidence="2 3">TC3-10</strain>
    </source>
</reference>
<dbReference type="Gene3D" id="1.10.150.260">
    <property type="entry name" value="YozE SAM-like"/>
    <property type="match status" value="1"/>
</dbReference>
<dbReference type="SUPFAM" id="SSF140652">
    <property type="entry name" value="YozE-like"/>
    <property type="match status" value="1"/>
</dbReference>
<accession>A0ABU7TUN9</accession>
<dbReference type="EMBL" id="MLCA01000014">
    <property type="protein sequence ID" value="MEE7493303.1"/>
    <property type="molecule type" value="Genomic_DNA"/>
</dbReference>
<evidence type="ECO:0000313" key="2">
    <source>
        <dbReference type="EMBL" id="MEE7493303.1"/>
    </source>
</evidence>
<gene>
    <name evidence="2" type="ORF">MOTC310_23720</name>
</gene>
<evidence type="ECO:0000259" key="1">
    <source>
        <dbReference type="Pfam" id="PF06855"/>
    </source>
</evidence>
<dbReference type="Pfam" id="PF06855">
    <property type="entry name" value="YozE_SAM_like"/>
    <property type="match status" value="1"/>
</dbReference>
<organism evidence="2 3">
    <name type="scientific">Methylobacterium oryzae</name>
    <dbReference type="NCBI Taxonomy" id="334852"/>
    <lineage>
        <taxon>Bacteria</taxon>
        <taxon>Pseudomonadati</taxon>
        <taxon>Pseudomonadota</taxon>
        <taxon>Alphaproteobacteria</taxon>
        <taxon>Hyphomicrobiales</taxon>
        <taxon>Methylobacteriaceae</taxon>
        <taxon>Methylobacterium</taxon>
    </lineage>
</organism>
<sequence>MDDASRAPRRARHDGRPRLRRMFHRGGADRMNVWARATHCVASMVVPGGSREPYDARGRPATIGQACGANREVQGVSVTEIDDPGRFAALPDQQRRAIVDWLRANYLAASPPQGLSAYELKHVFERSLDGFYTDNGTFKGAMAAAGFTRACPPGDRNWTFHVERRDSRPPPSEASFVAWLFAQGERADPVGDVARDALVDRSFPTQATDPGEVEDYLVRKGATDDWRRSLARAISEWRRA</sequence>
<evidence type="ECO:0000313" key="3">
    <source>
        <dbReference type="Proteomes" id="UP001355206"/>
    </source>
</evidence>
<proteinExistence type="predicted"/>
<name>A0ABU7TUN9_9HYPH</name>
<protein>
    <recommendedName>
        <fullName evidence="1">YozE SAM-like domain-containing protein</fullName>
    </recommendedName>
</protein>
<dbReference type="Proteomes" id="UP001355206">
    <property type="component" value="Unassembled WGS sequence"/>
</dbReference>
<dbReference type="InterPro" id="IPR036806">
    <property type="entry name" value="YozE_SAM-like_sf"/>
</dbReference>
<feature type="domain" description="YozE SAM-like" evidence="1">
    <location>
        <begin position="175"/>
        <end position="237"/>
    </location>
</feature>
<comment type="caution">
    <text evidence="2">The sequence shown here is derived from an EMBL/GenBank/DDBJ whole genome shotgun (WGS) entry which is preliminary data.</text>
</comment>
<keyword evidence="3" id="KW-1185">Reference proteome</keyword>
<dbReference type="InterPro" id="IPR023089">
    <property type="entry name" value="YozE_SAM-like"/>
</dbReference>